<dbReference type="InterPro" id="IPR036249">
    <property type="entry name" value="Thioredoxin-like_sf"/>
</dbReference>
<sequence>MVKLLILLIMVTSGPYITPNTEYLMISKSCGPCIKAVKIVRKLQSEGYDVGIINIKGNLAERVLAKFYKIKTTPTLVIREHSKKAKKIVGLQSEKRYRELISQ</sequence>
<protein>
    <recommendedName>
        <fullName evidence="2">Thioredoxin domain-containing protein</fullName>
    </recommendedName>
</protein>
<evidence type="ECO:0000313" key="1">
    <source>
        <dbReference type="EMBL" id="KKL09694.1"/>
    </source>
</evidence>
<name>A0A0F9AJC6_9ZZZZ</name>
<dbReference type="AlphaFoldDB" id="A0A0F9AJC6"/>
<proteinExistence type="predicted"/>
<organism evidence="1">
    <name type="scientific">marine sediment metagenome</name>
    <dbReference type="NCBI Taxonomy" id="412755"/>
    <lineage>
        <taxon>unclassified sequences</taxon>
        <taxon>metagenomes</taxon>
        <taxon>ecological metagenomes</taxon>
    </lineage>
</organism>
<accession>A0A0F9AJC6</accession>
<dbReference type="EMBL" id="LAZR01042367">
    <property type="protein sequence ID" value="KKL09694.1"/>
    <property type="molecule type" value="Genomic_DNA"/>
</dbReference>
<dbReference type="Gene3D" id="3.40.30.10">
    <property type="entry name" value="Glutaredoxin"/>
    <property type="match status" value="1"/>
</dbReference>
<dbReference type="SUPFAM" id="SSF52833">
    <property type="entry name" value="Thioredoxin-like"/>
    <property type="match status" value="1"/>
</dbReference>
<dbReference type="CDD" id="cd02947">
    <property type="entry name" value="TRX_family"/>
    <property type="match status" value="1"/>
</dbReference>
<reference evidence="1" key="1">
    <citation type="journal article" date="2015" name="Nature">
        <title>Complex archaea that bridge the gap between prokaryotes and eukaryotes.</title>
        <authorList>
            <person name="Spang A."/>
            <person name="Saw J.H."/>
            <person name="Jorgensen S.L."/>
            <person name="Zaremba-Niedzwiedzka K."/>
            <person name="Martijn J."/>
            <person name="Lind A.E."/>
            <person name="van Eijk R."/>
            <person name="Schleper C."/>
            <person name="Guy L."/>
            <person name="Ettema T.J."/>
        </authorList>
    </citation>
    <scope>NUCLEOTIDE SEQUENCE</scope>
</reference>
<comment type="caution">
    <text evidence="1">The sequence shown here is derived from an EMBL/GenBank/DDBJ whole genome shotgun (WGS) entry which is preliminary data.</text>
</comment>
<evidence type="ECO:0008006" key="2">
    <source>
        <dbReference type="Google" id="ProtNLM"/>
    </source>
</evidence>
<gene>
    <name evidence="1" type="ORF">LCGC14_2563280</name>
</gene>